<comment type="caution">
    <text evidence="6">The sequence shown here is derived from an EMBL/GenBank/DDBJ whole genome shotgun (WGS) entry which is preliminary data.</text>
</comment>
<evidence type="ECO:0000313" key="6">
    <source>
        <dbReference type="EMBL" id="TCO69666.1"/>
    </source>
</evidence>
<keyword evidence="7" id="KW-1185">Reference proteome</keyword>
<dbReference type="SMART" id="SM00448">
    <property type="entry name" value="REC"/>
    <property type="match status" value="1"/>
</dbReference>
<dbReference type="InterPro" id="IPR051677">
    <property type="entry name" value="AfsR-DnrI-RedD_regulator"/>
</dbReference>
<organism evidence="6 7">
    <name type="scientific">Marinisporobacter balticus</name>
    <dbReference type="NCBI Taxonomy" id="2018667"/>
    <lineage>
        <taxon>Bacteria</taxon>
        <taxon>Bacillati</taxon>
        <taxon>Bacillota</taxon>
        <taxon>Clostridia</taxon>
        <taxon>Peptostreptococcales</taxon>
        <taxon>Thermotaleaceae</taxon>
        <taxon>Marinisporobacter</taxon>
    </lineage>
</organism>
<accession>A0A4R2KGS1</accession>
<dbReference type="InterPro" id="IPR011006">
    <property type="entry name" value="CheY-like_superfamily"/>
</dbReference>
<evidence type="ECO:0000256" key="2">
    <source>
        <dbReference type="ARBA" id="ARBA00023125"/>
    </source>
</evidence>
<evidence type="ECO:0000313" key="7">
    <source>
        <dbReference type="Proteomes" id="UP000294919"/>
    </source>
</evidence>
<reference evidence="6 7" key="1">
    <citation type="submission" date="2019-03" db="EMBL/GenBank/DDBJ databases">
        <title>Genomic Encyclopedia of Type Strains, Phase IV (KMG-IV): sequencing the most valuable type-strain genomes for metagenomic binning, comparative biology and taxonomic classification.</title>
        <authorList>
            <person name="Goeker M."/>
        </authorList>
    </citation>
    <scope>NUCLEOTIDE SEQUENCE [LARGE SCALE GENOMIC DNA]</scope>
    <source>
        <strain evidence="6 7">DSM 102940</strain>
    </source>
</reference>
<dbReference type="InterPro" id="IPR036388">
    <property type="entry name" value="WH-like_DNA-bd_sf"/>
</dbReference>
<keyword evidence="2" id="KW-0238">DNA-binding</keyword>
<dbReference type="Gene3D" id="1.10.10.10">
    <property type="entry name" value="Winged helix-like DNA-binding domain superfamily/Winged helix DNA-binding domain"/>
    <property type="match status" value="1"/>
</dbReference>
<protein>
    <recommendedName>
        <fullName evidence="1">Stage 0 sporulation protein A homolog</fullName>
    </recommendedName>
</protein>
<evidence type="ECO:0000256" key="3">
    <source>
        <dbReference type="ARBA" id="ARBA00024867"/>
    </source>
</evidence>
<keyword evidence="4" id="KW-0597">Phosphoprotein</keyword>
<evidence type="ECO:0000256" key="4">
    <source>
        <dbReference type="PROSITE-ProRule" id="PRU00169"/>
    </source>
</evidence>
<proteinExistence type="predicted"/>
<dbReference type="InterPro" id="IPR016032">
    <property type="entry name" value="Sig_transdc_resp-reg_C-effctor"/>
</dbReference>
<evidence type="ECO:0000259" key="5">
    <source>
        <dbReference type="PROSITE" id="PS50110"/>
    </source>
</evidence>
<evidence type="ECO:0000256" key="1">
    <source>
        <dbReference type="ARBA" id="ARBA00018672"/>
    </source>
</evidence>
<dbReference type="InterPro" id="IPR001789">
    <property type="entry name" value="Sig_transdc_resp-reg_receiver"/>
</dbReference>
<dbReference type="SUPFAM" id="SSF46894">
    <property type="entry name" value="C-terminal effector domain of the bipartite response regulators"/>
    <property type="match status" value="1"/>
</dbReference>
<dbReference type="Pfam" id="PF00072">
    <property type="entry name" value="Response_reg"/>
    <property type="match status" value="1"/>
</dbReference>
<feature type="domain" description="Response regulatory" evidence="5">
    <location>
        <begin position="3"/>
        <end position="117"/>
    </location>
</feature>
<dbReference type="GO" id="GO:0006355">
    <property type="term" value="P:regulation of DNA-templated transcription"/>
    <property type="evidence" value="ECO:0007669"/>
    <property type="project" value="InterPro"/>
</dbReference>
<dbReference type="PROSITE" id="PS50110">
    <property type="entry name" value="RESPONSE_REGULATORY"/>
    <property type="match status" value="1"/>
</dbReference>
<sequence length="348" mass="41282">MLTAILFDDENLALNVFNIQLGKINKTKVLGQYLDCEKLIKGVEEYKPNIAFVDIETPNENGIEIAKNIKKISPKTEIVFVTAHKQYAYEAYELEAIDYLLKPIKRERLERVIDRIRNKMGKINPIENSFQVYTMSKFYIKNAQGEIVKWRTKKVEELMAFFIHNKGNALSSDIIIEGIWSEKDSEKAKRILYTSMYYLKKNLKEYNVDIRIDKKTYSILNENMIDDAVMIIGYMEDINKINEQSINKYNKVLSMYKGGYMEFNHYLWSNGKRLQIETKFIQLSKDVIRYYERNHDYSKMMAVLNKLLSINDYEEELYIQYMEACKKSNNDIEFNRINQKYKEIMGEI</sequence>
<comment type="function">
    <text evidence="3">May play the central regulatory role in sporulation. It may be an element of the effector pathway responsible for the activation of sporulation genes in response to nutritional stress. Spo0A may act in concert with spo0H (a sigma factor) to control the expression of some genes that are critical to the sporulation process.</text>
</comment>
<name>A0A4R2KGS1_9FIRM</name>
<dbReference type="Gene3D" id="3.40.50.2300">
    <property type="match status" value="1"/>
</dbReference>
<gene>
    <name evidence="6" type="ORF">EV214_1301</name>
</gene>
<dbReference type="AlphaFoldDB" id="A0A4R2KGS1"/>
<dbReference type="SUPFAM" id="SSF52172">
    <property type="entry name" value="CheY-like"/>
    <property type="match status" value="1"/>
</dbReference>
<dbReference type="EMBL" id="SLWV01000030">
    <property type="protein sequence ID" value="TCO69666.1"/>
    <property type="molecule type" value="Genomic_DNA"/>
</dbReference>
<dbReference type="OrthoDB" id="3190595at2"/>
<dbReference type="PANTHER" id="PTHR35807">
    <property type="entry name" value="TRANSCRIPTIONAL REGULATOR REDD-RELATED"/>
    <property type="match status" value="1"/>
</dbReference>
<dbReference type="GO" id="GO:0000160">
    <property type="term" value="P:phosphorelay signal transduction system"/>
    <property type="evidence" value="ECO:0007669"/>
    <property type="project" value="InterPro"/>
</dbReference>
<dbReference type="PANTHER" id="PTHR35807:SF2">
    <property type="entry name" value="TRANSCRIPTIONAL ACTIVATOR DOMAIN"/>
    <property type="match status" value="1"/>
</dbReference>
<dbReference type="Proteomes" id="UP000294919">
    <property type="component" value="Unassembled WGS sequence"/>
</dbReference>
<feature type="modified residue" description="4-aspartylphosphate" evidence="4">
    <location>
        <position position="54"/>
    </location>
</feature>
<dbReference type="RefSeq" id="WP_132247369.1">
    <property type="nucleotide sequence ID" value="NZ_SLWV01000030.1"/>
</dbReference>
<dbReference type="GO" id="GO:0003677">
    <property type="term" value="F:DNA binding"/>
    <property type="evidence" value="ECO:0007669"/>
    <property type="project" value="UniProtKB-KW"/>
</dbReference>